<dbReference type="CDD" id="cd00093">
    <property type="entry name" value="HTH_XRE"/>
    <property type="match status" value="1"/>
</dbReference>
<organism evidence="2 3">
    <name type="scientific">Streptomyces antibioticus</name>
    <dbReference type="NCBI Taxonomy" id="1890"/>
    <lineage>
        <taxon>Bacteria</taxon>
        <taxon>Bacillati</taxon>
        <taxon>Actinomycetota</taxon>
        <taxon>Actinomycetes</taxon>
        <taxon>Kitasatosporales</taxon>
        <taxon>Streptomycetaceae</taxon>
        <taxon>Streptomyces</taxon>
    </lineage>
</organism>
<dbReference type="Pfam" id="PF13560">
    <property type="entry name" value="HTH_31"/>
    <property type="match status" value="1"/>
</dbReference>
<dbReference type="SUPFAM" id="SSF47413">
    <property type="entry name" value="lambda repressor-like DNA-binding domains"/>
    <property type="match status" value="1"/>
</dbReference>
<dbReference type="SMART" id="SM00530">
    <property type="entry name" value="HTH_XRE"/>
    <property type="match status" value="1"/>
</dbReference>
<proteinExistence type="predicted"/>
<dbReference type="InterPro" id="IPR043917">
    <property type="entry name" value="DUF5753"/>
</dbReference>
<name>A0AAE6Y8T5_STRAT</name>
<dbReference type="PROSITE" id="PS50943">
    <property type="entry name" value="HTH_CROC1"/>
    <property type="match status" value="1"/>
</dbReference>
<evidence type="ECO:0000313" key="3">
    <source>
        <dbReference type="Proteomes" id="UP000502504"/>
    </source>
</evidence>
<dbReference type="InterPro" id="IPR010982">
    <property type="entry name" value="Lambda_DNA-bd_dom_sf"/>
</dbReference>
<feature type="domain" description="HTH cro/C1-type" evidence="1">
    <location>
        <begin position="19"/>
        <end position="73"/>
    </location>
</feature>
<dbReference type="AlphaFoldDB" id="A0AAE6Y8T5"/>
<evidence type="ECO:0000313" key="2">
    <source>
        <dbReference type="EMBL" id="QIT44414.1"/>
    </source>
</evidence>
<reference evidence="2 3" key="1">
    <citation type="submission" date="2020-03" db="EMBL/GenBank/DDBJ databases">
        <title>Is there a link between lipid content and antibiotic production in Streptomyces?</title>
        <authorList>
            <person name="David M."/>
            <person name="Lejeune C."/>
            <person name="Abreu S."/>
            <person name="Thibessard A."/>
            <person name="Leblond P."/>
            <person name="Chaminade P."/>
            <person name="Virolle M.-J."/>
        </authorList>
    </citation>
    <scope>NUCLEOTIDE SEQUENCE [LARGE SCALE GENOMIC DNA]</scope>
    <source>
        <strain evidence="2 3">DSM 41481</strain>
    </source>
</reference>
<protein>
    <submittedName>
        <fullName evidence="2">Helix-turn-helix domain-containing protein</fullName>
    </submittedName>
</protein>
<sequence>MTLEPEQLGRSKADLAETLRDLRKRAGLTGDRLAKRCAMSQSKISKIETGKTTASLIDVERILRAVEAPPELVSEVMALARMANTEWQDKRSSWRRGLEKRQAELAALESESTEMRYFLPSMLTGLLATPEYVRASLTHAPGDTSKTVARKLERQSVLYDTSKRFTFLLTEQAIRWAIVPPSAMAVQIDRLTSLSRLPNIRIGIVPDGTNIPRGPLNTFTVYDDRLATAETFTGRIVFQDGRDVAQYREVFDMYAGFAIYGDEAREYLAARVQSLLRDL</sequence>
<gene>
    <name evidence="2" type="ORF">HCX60_13280</name>
</gene>
<dbReference type="GO" id="GO:0003677">
    <property type="term" value="F:DNA binding"/>
    <property type="evidence" value="ECO:0007669"/>
    <property type="project" value="InterPro"/>
</dbReference>
<dbReference type="Proteomes" id="UP000502504">
    <property type="component" value="Chromosome"/>
</dbReference>
<dbReference type="Gene3D" id="1.10.260.40">
    <property type="entry name" value="lambda repressor-like DNA-binding domains"/>
    <property type="match status" value="1"/>
</dbReference>
<accession>A0AAE6Y8T5</accession>
<dbReference type="EMBL" id="CP050692">
    <property type="protein sequence ID" value="QIT44414.1"/>
    <property type="molecule type" value="Genomic_DNA"/>
</dbReference>
<dbReference type="Pfam" id="PF19054">
    <property type="entry name" value="DUF5753"/>
    <property type="match status" value="1"/>
</dbReference>
<evidence type="ECO:0000259" key="1">
    <source>
        <dbReference type="PROSITE" id="PS50943"/>
    </source>
</evidence>
<dbReference type="InterPro" id="IPR001387">
    <property type="entry name" value="Cro/C1-type_HTH"/>
</dbReference>
<dbReference type="RefSeq" id="WP_030779112.1">
    <property type="nucleotide sequence ID" value="NZ_CM007717.1"/>
</dbReference>